<evidence type="ECO:0000313" key="3">
    <source>
        <dbReference type="EMBL" id="RYR24552.1"/>
    </source>
</evidence>
<evidence type="ECO:0000313" key="4">
    <source>
        <dbReference type="Proteomes" id="UP000289738"/>
    </source>
</evidence>
<evidence type="ECO:0000256" key="1">
    <source>
        <dbReference type="SAM" id="Phobius"/>
    </source>
</evidence>
<dbReference type="EMBL" id="SDMP01000012">
    <property type="protein sequence ID" value="RYR24552.1"/>
    <property type="molecule type" value="Genomic_DNA"/>
</dbReference>
<dbReference type="InterPro" id="IPR006868">
    <property type="entry name" value="DUF630"/>
</dbReference>
<organism evidence="3 4">
    <name type="scientific">Arachis hypogaea</name>
    <name type="common">Peanut</name>
    <dbReference type="NCBI Taxonomy" id="3818"/>
    <lineage>
        <taxon>Eukaryota</taxon>
        <taxon>Viridiplantae</taxon>
        <taxon>Streptophyta</taxon>
        <taxon>Embryophyta</taxon>
        <taxon>Tracheophyta</taxon>
        <taxon>Spermatophyta</taxon>
        <taxon>Magnoliopsida</taxon>
        <taxon>eudicotyledons</taxon>
        <taxon>Gunneridae</taxon>
        <taxon>Pentapetalae</taxon>
        <taxon>rosids</taxon>
        <taxon>fabids</taxon>
        <taxon>Fabales</taxon>
        <taxon>Fabaceae</taxon>
        <taxon>Papilionoideae</taxon>
        <taxon>50 kb inversion clade</taxon>
        <taxon>dalbergioids sensu lato</taxon>
        <taxon>Dalbergieae</taxon>
        <taxon>Pterocarpus clade</taxon>
        <taxon>Arachis</taxon>
    </lineage>
</organism>
<comment type="caution">
    <text evidence="3">The sequence shown here is derived from an EMBL/GenBank/DDBJ whole genome shotgun (WGS) entry which is preliminary data.</text>
</comment>
<accession>A0A445ADR1</accession>
<keyword evidence="4" id="KW-1185">Reference proteome</keyword>
<evidence type="ECO:0000259" key="2">
    <source>
        <dbReference type="Pfam" id="PF04783"/>
    </source>
</evidence>
<keyword evidence="1" id="KW-1133">Transmembrane helix</keyword>
<feature type="transmembrane region" description="Helical" evidence="1">
    <location>
        <begin position="34"/>
        <end position="58"/>
    </location>
</feature>
<dbReference type="Pfam" id="PF04783">
    <property type="entry name" value="DUF630"/>
    <property type="match status" value="1"/>
</dbReference>
<gene>
    <name evidence="3" type="ORF">Ahy_B02g058055</name>
</gene>
<dbReference type="Proteomes" id="UP000289738">
    <property type="component" value="Chromosome B02"/>
</dbReference>
<reference evidence="3 4" key="1">
    <citation type="submission" date="2019-01" db="EMBL/GenBank/DDBJ databases">
        <title>Sequencing of cultivated peanut Arachis hypogaea provides insights into genome evolution and oil improvement.</title>
        <authorList>
            <person name="Chen X."/>
        </authorList>
    </citation>
    <scope>NUCLEOTIDE SEQUENCE [LARGE SCALE GENOMIC DNA]</scope>
    <source>
        <strain evidence="4">cv. Fuhuasheng</strain>
        <tissue evidence="3">Leaves</tissue>
    </source>
</reference>
<feature type="domain" description="DUF630" evidence="2">
    <location>
        <begin position="3"/>
        <end position="61"/>
    </location>
</feature>
<proteinExistence type="predicted"/>
<name>A0A445ADR1_ARAHY</name>
<keyword evidence="1" id="KW-0472">Membrane</keyword>
<keyword evidence="1" id="KW-0812">Transmembrane</keyword>
<dbReference type="AlphaFoldDB" id="A0A445ADR1"/>
<sequence>MAMGCNGSKVERLPAVLLCRDHYNLFDNTLFQSYALFGAHVVHMHFLKILAAVIVFFFQQHYSIPPLPTLTPINGCDDASKKSSSSSSDDSESCNLLHFESDFQDIDDS</sequence>
<protein>
    <recommendedName>
        <fullName evidence="2">DUF630 domain-containing protein</fullName>
    </recommendedName>
</protein>